<dbReference type="WBParaSite" id="ACRNAN_scaffold5619.g26613.t1">
    <property type="protein sequence ID" value="ACRNAN_scaffold5619.g26613.t1"/>
    <property type="gene ID" value="ACRNAN_scaffold5619.g26613"/>
</dbReference>
<reference evidence="7" key="1">
    <citation type="submission" date="2022-11" db="UniProtKB">
        <authorList>
            <consortium name="WormBaseParasite"/>
        </authorList>
    </citation>
    <scope>IDENTIFICATION</scope>
</reference>
<evidence type="ECO:0000256" key="3">
    <source>
        <dbReference type="ARBA" id="ARBA00022525"/>
    </source>
</evidence>
<comment type="similarity">
    <text evidence="2">Belongs to the nematode transthyretin-like family.</text>
</comment>
<dbReference type="InterPro" id="IPR001534">
    <property type="entry name" value="Transthyretin-like"/>
</dbReference>
<evidence type="ECO:0000313" key="7">
    <source>
        <dbReference type="WBParaSite" id="ACRNAN_scaffold5619.g26613.t1"/>
    </source>
</evidence>
<evidence type="ECO:0000256" key="1">
    <source>
        <dbReference type="ARBA" id="ARBA00004613"/>
    </source>
</evidence>
<feature type="signal peptide" evidence="5">
    <location>
        <begin position="1"/>
        <end position="27"/>
    </location>
</feature>
<dbReference type="GO" id="GO:0009986">
    <property type="term" value="C:cell surface"/>
    <property type="evidence" value="ECO:0007669"/>
    <property type="project" value="InterPro"/>
</dbReference>
<dbReference type="AlphaFoldDB" id="A0A914E4D7"/>
<organism evidence="6 7">
    <name type="scientific">Acrobeloides nanus</name>
    <dbReference type="NCBI Taxonomy" id="290746"/>
    <lineage>
        <taxon>Eukaryota</taxon>
        <taxon>Metazoa</taxon>
        <taxon>Ecdysozoa</taxon>
        <taxon>Nematoda</taxon>
        <taxon>Chromadorea</taxon>
        <taxon>Rhabditida</taxon>
        <taxon>Tylenchina</taxon>
        <taxon>Cephalobomorpha</taxon>
        <taxon>Cephaloboidea</taxon>
        <taxon>Cephalobidae</taxon>
        <taxon>Acrobeloides</taxon>
    </lineage>
</organism>
<keyword evidence="6" id="KW-1185">Reference proteome</keyword>
<dbReference type="Gene3D" id="2.60.40.3330">
    <property type="match status" value="1"/>
</dbReference>
<dbReference type="PANTHER" id="PTHR21700">
    <property type="entry name" value="TRANSTHYRETIN-LIKE FAMILY PROTEIN-RELATED"/>
    <property type="match status" value="1"/>
</dbReference>
<protein>
    <submittedName>
        <fullName evidence="7">Uncharacterized protein</fullName>
    </submittedName>
</protein>
<accession>A0A914E4D7</accession>
<dbReference type="GO" id="GO:0005576">
    <property type="term" value="C:extracellular region"/>
    <property type="evidence" value="ECO:0007669"/>
    <property type="project" value="UniProtKB-SubCell"/>
</dbReference>
<comment type="subcellular location">
    <subcellularLocation>
        <location evidence="1">Secreted</location>
    </subcellularLocation>
</comment>
<feature type="chain" id="PRO_5037870371" evidence="5">
    <location>
        <begin position="28"/>
        <end position="149"/>
    </location>
</feature>
<evidence type="ECO:0000256" key="4">
    <source>
        <dbReference type="ARBA" id="ARBA00022729"/>
    </source>
</evidence>
<dbReference type="InterPro" id="IPR038479">
    <property type="entry name" value="Transthyretin-like_sf"/>
</dbReference>
<dbReference type="PANTHER" id="PTHR21700:SF46">
    <property type="entry name" value="TRANSTHYRETIN-LIKE PROTEIN 52"/>
    <property type="match status" value="1"/>
</dbReference>
<name>A0A914E4D7_9BILA</name>
<sequence>MISRLVYFSTILAILIANLSILIQANTECVWATGRVVCNKNQSLVVGSVVEVWDLDSPQNIDIKNPVDPDDKVGFSLVEDKLGVFNVEGCASDVDWLPGIHKNSPEFYIRVHHYCNKPSGEFKTILPIFRTYVPQTYDYHINNPIELDD</sequence>
<dbReference type="Proteomes" id="UP000887540">
    <property type="component" value="Unplaced"/>
</dbReference>
<evidence type="ECO:0000313" key="6">
    <source>
        <dbReference type="Proteomes" id="UP000887540"/>
    </source>
</evidence>
<proteinExistence type="inferred from homology"/>
<evidence type="ECO:0000256" key="2">
    <source>
        <dbReference type="ARBA" id="ARBA00010112"/>
    </source>
</evidence>
<keyword evidence="3" id="KW-0964">Secreted</keyword>
<evidence type="ECO:0000256" key="5">
    <source>
        <dbReference type="SAM" id="SignalP"/>
    </source>
</evidence>
<keyword evidence="4 5" id="KW-0732">Signal</keyword>